<dbReference type="InterPro" id="IPR016166">
    <property type="entry name" value="FAD-bd_PCMH"/>
</dbReference>
<feature type="signal peptide" evidence="6">
    <location>
        <begin position="1"/>
        <end position="19"/>
    </location>
</feature>
<dbReference type="InterPro" id="IPR016169">
    <property type="entry name" value="FAD-bd_PCMH_sub2"/>
</dbReference>
<dbReference type="PANTHER" id="PTHR42973:SF39">
    <property type="entry name" value="FAD-BINDING PCMH-TYPE DOMAIN-CONTAINING PROTEIN"/>
    <property type="match status" value="1"/>
</dbReference>
<dbReference type="InterPro" id="IPR012951">
    <property type="entry name" value="BBE"/>
</dbReference>
<dbReference type="Pfam" id="PF08031">
    <property type="entry name" value="BBE"/>
    <property type="match status" value="1"/>
</dbReference>
<evidence type="ECO:0000313" key="9">
    <source>
        <dbReference type="Proteomes" id="UP001465976"/>
    </source>
</evidence>
<comment type="similarity">
    <text evidence="2">Belongs to the oxygen-dependent FAD-linked oxidoreductase family.</text>
</comment>
<sequence>MILVDLIVLAATTLPLVSSARPQKTLAAGYCKITPLDAAWPSKLEWSSLNASIDGVLLKTSPAASSCWPGSLFDSPLKACEEVEAGWSSTDFHAALPESVVAPYFANSSCLPPGIPGYFPERGCQVGGYPQYVVNATTEQQIATAMKWASQRNIRIVVKGTGHDMAARSAGAFALSIWTQNFRRLDFSATWSATGGIPSDALIVGCGYRWREVYEAAEKAGRAVVGGGDGSVGLGGHIQGGGHGPLSSSFGLAADQVYQVTVVTTDGRVIIANDAQYQDLLWAIRGGTGGLYGVVTEYVLKTYPAVTNVTLGAFSIAATNDDPASIDAVLAAATLLTSKIPDLMDSGLTGTVYLSTGLTSLAFNPNLTTPPPGISITYRPFAYDTTPEAMTSLLSPILQEIRALPSAPTITQTDSTAFSSFNAWFRAFGQSTAVGTGGVLTSHLLSRAALTSANLSTNLQQILTPQNAIIGSVLVLCMVAGRGPAHVPADMRGALLPAWRHTYVHAIAAGAIVDATNPAKTPEIMLKEAATWLGENLEPVWRDWSPGTGAYFNEANPFLRTWREDFYGESYEGLREVKAKYDRGGSLWVLGGVGNEEWEYDWGSGRLCRTQK</sequence>
<reference evidence="8 9" key="1">
    <citation type="submission" date="2024-02" db="EMBL/GenBank/DDBJ databases">
        <title>A draft genome for the cacao thread blight pathogen Marasmius crinis-equi.</title>
        <authorList>
            <person name="Cohen S.P."/>
            <person name="Baruah I.K."/>
            <person name="Amoako-Attah I."/>
            <person name="Bukari Y."/>
            <person name="Meinhardt L.W."/>
            <person name="Bailey B.A."/>
        </authorList>
    </citation>
    <scope>NUCLEOTIDE SEQUENCE [LARGE SCALE GENOMIC DNA]</scope>
    <source>
        <strain evidence="8 9">GH-76</strain>
    </source>
</reference>
<keyword evidence="5" id="KW-0560">Oxidoreductase</keyword>
<dbReference type="Gene3D" id="3.40.462.20">
    <property type="match status" value="1"/>
</dbReference>
<keyword evidence="6" id="KW-0732">Signal</keyword>
<organism evidence="8 9">
    <name type="scientific">Marasmius crinis-equi</name>
    <dbReference type="NCBI Taxonomy" id="585013"/>
    <lineage>
        <taxon>Eukaryota</taxon>
        <taxon>Fungi</taxon>
        <taxon>Dikarya</taxon>
        <taxon>Basidiomycota</taxon>
        <taxon>Agaricomycotina</taxon>
        <taxon>Agaricomycetes</taxon>
        <taxon>Agaricomycetidae</taxon>
        <taxon>Agaricales</taxon>
        <taxon>Marasmiineae</taxon>
        <taxon>Marasmiaceae</taxon>
        <taxon>Marasmius</taxon>
    </lineage>
</organism>
<dbReference type="InterPro" id="IPR006094">
    <property type="entry name" value="Oxid_FAD_bind_N"/>
</dbReference>
<proteinExistence type="inferred from homology"/>
<dbReference type="Pfam" id="PF01565">
    <property type="entry name" value="FAD_binding_4"/>
    <property type="match status" value="1"/>
</dbReference>
<protein>
    <recommendedName>
        <fullName evidence="7">FAD-binding PCMH-type domain-containing protein</fullName>
    </recommendedName>
</protein>
<evidence type="ECO:0000256" key="1">
    <source>
        <dbReference type="ARBA" id="ARBA00001974"/>
    </source>
</evidence>
<name>A0ABR3EZ26_9AGAR</name>
<dbReference type="PANTHER" id="PTHR42973">
    <property type="entry name" value="BINDING OXIDOREDUCTASE, PUTATIVE (AFU_ORTHOLOGUE AFUA_1G17690)-RELATED"/>
    <property type="match status" value="1"/>
</dbReference>
<dbReference type="InterPro" id="IPR036318">
    <property type="entry name" value="FAD-bd_PCMH-like_sf"/>
</dbReference>
<keyword evidence="9" id="KW-1185">Reference proteome</keyword>
<feature type="chain" id="PRO_5045168857" description="FAD-binding PCMH-type domain-containing protein" evidence="6">
    <location>
        <begin position="20"/>
        <end position="612"/>
    </location>
</feature>
<dbReference type="PROSITE" id="PS51387">
    <property type="entry name" value="FAD_PCMH"/>
    <property type="match status" value="1"/>
</dbReference>
<dbReference type="InterPro" id="IPR050416">
    <property type="entry name" value="FAD-linked_Oxidoreductase"/>
</dbReference>
<evidence type="ECO:0000256" key="5">
    <source>
        <dbReference type="ARBA" id="ARBA00023002"/>
    </source>
</evidence>
<evidence type="ECO:0000259" key="7">
    <source>
        <dbReference type="PROSITE" id="PS51387"/>
    </source>
</evidence>
<evidence type="ECO:0000256" key="6">
    <source>
        <dbReference type="SAM" id="SignalP"/>
    </source>
</evidence>
<evidence type="ECO:0000256" key="4">
    <source>
        <dbReference type="ARBA" id="ARBA00022827"/>
    </source>
</evidence>
<keyword evidence="4" id="KW-0274">FAD</keyword>
<feature type="domain" description="FAD-binding PCMH-type" evidence="7">
    <location>
        <begin position="126"/>
        <end position="305"/>
    </location>
</feature>
<keyword evidence="3" id="KW-0285">Flavoprotein</keyword>
<gene>
    <name evidence="8" type="ORF">V5O48_013808</name>
</gene>
<comment type="caution">
    <text evidence="8">The sequence shown here is derived from an EMBL/GenBank/DDBJ whole genome shotgun (WGS) entry which is preliminary data.</text>
</comment>
<dbReference type="Proteomes" id="UP001465976">
    <property type="component" value="Unassembled WGS sequence"/>
</dbReference>
<dbReference type="Gene3D" id="3.30.465.10">
    <property type="match status" value="1"/>
</dbReference>
<evidence type="ECO:0000313" key="8">
    <source>
        <dbReference type="EMBL" id="KAL0568186.1"/>
    </source>
</evidence>
<evidence type="ECO:0000256" key="2">
    <source>
        <dbReference type="ARBA" id="ARBA00005466"/>
    </source>
</evidence>
<dbReference type="EMBL" id="JBAHYK010001396">
    <property type="protein sequence ID" value="KAL0568186.1"/>
    <property type="molecule type" value="Genomic_DNA"/>
</dbReference>
<dbReference type="SUPFAM" id="SSF56176">
    <property type="entry name" value="FAD-binding/transporter-associated domain-like"/>
    <property type="match status" value="1"/>
</dbReference>
<accession>A0ABR3EZ26</accession>
<comment type="cofactor">
    <cofactor evidence="1">
        <name>FAD</name>
        <dbReference type="ChEBI" id="CHEBI:57692"/>
    </cofactor>
</comment>
<evidence type="ECO:0000256" key="3">
    <source>
        <dbReference type="ARBA" id="ARBA00022630"/>
    </source>
</evidence>